<evidence type="ECO:0000313" key="1">
    <source>
        <dbReference type="EMBL" id="MBS8121784.1"/>
    </source>
</evidence>
<dbReference type="RefSeq" id="WP_213348625.1">
    <property type="nucleotide sequence ID" value="NZ_JAEDAM010000015.1"/>
</dbReference>
<sequence length="129" mass="15334">MKLMEVSIAIFIVSVILFYSLESLQIARLGFEDYWKEQKQYDKNINIINYSKYLVENTSESMSGYITFTGNNIDNYSIYTGDIFETNSNYFECEKKENFKLIDSDIQENIIFCEIQLGEEYFYNYSILK</sequence>
<dbReference type="Proteomes" id="UP000680365">
    <property type="component" value="Unassembled WGS sequence"/>
</dbReference>
<reference evidence="1 2" key="1">
    <citation type="journal article" date="2021" name="Nat. Commun.">
        <title>Reductive evolution and unique predatory mode in the CPR bacterium Vampirococcus lugosii.</title>
        <authorList>
            <person name="Moreira D."/>
            <person name="Zivanovic Y."/>
            <person name="Lopez-Archilla A.I."/>
            <person name="Iniesto M."/>
            <person name="Lopez-Garcia P."/>
        </authorList>
    </citation>
    <scope>NUCLEOTIDE SEQUENCE [LARGE SCALE GENOMIC DNA]</scope>
    <source>
        <strain evidence="1">Chiprana</strain>
    </source>
</reference>
<comment type="caution">
    <text evidence="1">The sequence shown here is derived from an EMBL/GenBank/DDBJ whole genome shotgun (WGS) entry which is preliminary data.</text>
</comment>
<protein>
    <submittedName>
        <fullName evidence="1">Uncharacterized protein</fullName>
    </submittedName>
</protein>
<organism evidence="1 2">
    <name type="scientific">Candidatus Vampirococcus lugosii</name>
    <dbReference type="NCBI Taxonomy" id="2789015"/>
    <lineage>
        <taxon>Bacteria</taxon>
        <taxon>Candidatus Absconditibacteriota</taxon>
        <taxon>Vampirococcus</taxon>
    </lineage>
</organism>
<evidence type="ECO:0000313" key="2">
    <source>
        <dbReference type="Proteomes" id="UP000680365"/>
    </source>
</evidence>
<name>A0ABS5QL04_9BACT</name>
<dbReference type="EMBL" id="JAEDAM010000015">
    <property type="protein sequence ID" value="MBS8121784.1"/>
    <property type="molecule type" value="Genomic_DNA"/>
</dbReference>
<keyword evidence="2" id="KW-1185">Reference proteome</keyword>
<gene>
    <name evidence="1" type="ORF">VAMP_24n35</name>
</gene>
<accession>A0ABS5QL04</accession>
<proteinExistence type="predicted"/>